<keyword evidence="1" id="KW-0560">Oxidoreductase</keyword>
<dbReference type="InterPro" id="IPR016163">
    <property type="entry name" value="Ald_DH_C"/>
</dbReference>
<protein>
    <submittedName>
        <fullName evidence="3">Aldehyde dehydrogenase family protein</fullName>
    </submittedName>
</protein>
<organism evidence="3 4">
    <name type="scientific">Spongisporangium articulatum</name>
    <dbReference type="NCBI Taxonomy" id="3362603"/>
    <lineage>
        <taxon>Bacteria</taxon>
        <taxon>Bacillati</taxon>
        <taxon>Actinomycetota</taxon>
        <taxon>Actinomycetes</taxon>
        <taxon>Kineosporiales</taxon>
        <taxon>Kineosporiaceae</taxon>
        <taxon>Spongisporangium</taxon>
    </lineage>
</organism>
<proteinExistence type="predicted"/>
<reference evidence="3 4" key="1">
    <citation type="submission" date="2024-10" db="EMBL/GenBank/DDBJ databases">
        <title>The Natural Products Discovery Center: Release of the First 8490 Sequenced Strains for Exploring Actinobacteria Biosynthetic Diversity.</title>
        <authorList>
            <person name="Kalkreuter E."/>
            <person name="Kautsar S.A."/>
            <person name="Yang D."/>
            <person name="Bader C.D."/>
            <person name="Teijaro C.N."/>
            <person name="Fluegel L."/>
            <person name="Davis C.M."/>
            <person name="Simpson J.R."/>
            <person name="Lauterbach L."/>
            <person name="Steele A.D."/>
            <person name="Gui C."/>
            <person name="Meng S."/>
            <person name="Li G."/>
            <person name="Viehrig K."/>
            <person name="Ye F."/>
            <person name="Su P."/>
            <person name="Kiefer A.F."/>
            <person name="Nichols A."/>
            <person name="Cepeda A.J."/>
            <person name="Yan W."/>
            <person name="Fan B."/>
            <person name="Jiang Y."/>
            <person name="Adhikari A."/>
            <person name="Zheng C.-J."/>
            <person name="Schuster L."/>
            <person name="Cowan T.M."/>
            <person name="Smanski M.J."/>
            <person name="Chevrette M.G."/>
            <person name="De Carvalho L.P.S."/>
            <person name="Shen B."/>
        </authorList>
    </citation>
    <scope>NUCLEOTIDE SEQUENCE [LARGE SCALE GENOMIC DNA]</scope>
    <source>
        <strain evidence="3 4">NPDC049639</strain>
    </source>
</reference>
<dbReference type="Gene3D" id="3.40.309.10">
    <property type="entry name" value="Aldehyde Dehydrogenase, Chain A, domain 2"/>
    <property type="match status" value="1"/>
</dbReference>
<evidence type="ECO:0000259" key="2">
    <source>
        <dbReference type="Pfam" id="PF00171"/>
    </source>
</evidence>
<evidence type="ECO:0000313" key="4">
    <source>
        <dbReference type="Proteomes" id="UP001612915"/>
    </source>
</evidence>
<dbReference type="Pfam" id="PF00171">
    <property type="entry name" value="Aldedh"/>
    <property type="match status" value="1"/>
</dbReference>
<dbReference type="InterPro" id="IPR016161">
    <property type="entry name" value="Ald_DH/histidinol_DH"/>
</dbReference>
<name>A0ABW8AIT1_9ACTN</name>
<evidence type="ECO:0000313" key="3">
    <source>
        <dbReference type="EMBL" id="MFI7585527.1"/>
    </source>
</evidence>
<feature type="domain" description="Aldehyde dehydrogenase" evidence="2">
    <location>
        <begin position="185"/>
        <end position="348"/>
    </location>
</feature>
<dbReference type="Proteomes" id="UP001612915">
    <property type="component" value="Unassembled WGS sequence"/>
</dbReference>
<dbReference type="EMBL" id="JBITLV010000001">
    <property type="protein sequence ID" value="MFI7585527.1"/>
    <property type="molecule type" value="Genomic_DNA"/>
</dbReference>
<dbReference type="InterPro" id="IPR016162">
    <property type="entry name" value="Ald_DH_N"/>
</dbReference>
<gene>
    <name evidence="3" type="ORF">ACIB24_00460</name>
</gene>
<comment type="caution">
    <text evidence="3">The sequence shown here is derived from an EMBL/GenBank/DDBJ whole genome shotgun (WGS) entry which is preliminary data.</text>
</comment>
<sequence>MSTPTVTGTSSLDAALIALSTSEATWAATDLRARRALLEQVHELIGRHAQEWVDAAVGVKGLSHSSPLVGEEWLSGPYAMLTGLTALADSLKAIEKGKSPVDGFKLGTAPGGRVTVRVTPHGLYDRLLLSGFTADVWMKPGVDAQTVRRQAGLSELDPTNTHGVAVVLGAGNITSIAPLDVIYELYAHNRVVALKLNPITDGLYPVLAKVLAPLIELGVLKLLTGGADVGGYLVQHDLVNHVHMTGSAITHDAIVWGRGEEAARRKAAKTPLLDKIITSELGGVSPVVVVPGRWSRADLKFQAQHIATMRLHNGGYNCIAAQVVVLSSDWPQKARFLKELRKAFAAAPQRTPYYPGSDRRVAEACDAYPGATPQGGRVLIADPGPKGRDYLLNTEFFAPVLGIVELPGDAPQFLQAAVRSANEEFHGTLGVNVVAHPKTIKQLGVAFENAIADLRYGCVAVNAWTGLGFLTARGSWGAFPGHTTDDVQSGIGVVHNALLLDGPERTVIRGPFRPIQRSLTHGEASISPKPPWFVNNRTAAHTGRALVTFAAKPSPLRIPRVVLNALRG</sequence>
<dbReference type="Gene3D" id="3.40.605.10">
    <property type="entry name" value="Aldehyde Dehydrogenase, Chain A, domain 1"/>
    <property type="match status" value="1"/>
</dbReference>
<keyword evidence="4" id="KW-1185">Reference proteome</keyword>
<dbReference type="RefSeq" id="WP_398273552.1">
    <property type="nucleotide sequence ID" value="NZ_JBITLV010000001.1"/>
</dbReference>
<dbReference type="SUPFAM" id="SSF53720">
    <property type="entry name" value="ALDH-like"/>
    <property type="match status" value="1"/>
</dbReference>
<accession>A0ABW8AIT1</accession>
<evidence type="ECO:0000256" key="1">
    <source>
        <dbReference type="ARBA" id="ARBA00023002"/>
    </source>
</evidence>
<dbReference type="InterPro" id="IPR015590">
    <property type="entry name" value="Aldehyde_DH_dom"/>
</dbReference>